<accession>A0AAE0WJI2</accession>
<dbReference type="EMBL" id="JAUTXT010000029">
    <property type="protein sequence ID" value="KAK3672865.1"/>
    <property type="molecule type" value="Genomic_DNA"/>
</dbReference>
<organism evidence="1 2">
    <name type="scientific">Recurvomyces mirabilis</name>
    <dbReference type="NCBI Taxonomy" id="574656"/>
    <lineage>
        <taxon>Eukaryota</taxon>
        <taxon>Fungi</taxon>
        <taxon>Dikarya</taxon>
        <taxon>Ascomycota</taxon>
        <taxon>Pezizomycotina</taxon>
        <taxon>Dothideomycetes</taxon>
        <taxon>Dothideomycetidae</taxon>
        <taxon>Mycosphaerellales</taxon>
        <taxon>Teratosphaeriaceae</taxon>
        <taxon>Recurvomyces</taxon>
    </lineage>
</organism>
<dbReference type="Proteomes" id="UP001274830">
    <property type="component" value="Unassembled WGS sequence"/>
</dbReference>
<protein>
    <submittedName>
        <fullName evidence="1">Uncharacterized protein</fullName>
    </submittedName>
</protein>
<evidence type="ECO:0000313" key="1">
    <source>
        <dbReference type="EMBL" id="KAK3672865.1"/>
    </source>
</evidence>
<dbReference type="AlphaFoldDB" id="A0AAE0WJI2"/>
<comment type="caution">
    <text evidence="1">The sequence shown here is derived from an EMBL/GenBank/DDBJ whole genome shotgun (WGS) entry which is preliminary data.</text>
</comment>
<keyword evidence="2" id="KW-1185">Reference proteome</keyword>
<proteinExistence type="predicted"/>
<gene>
    <name evidence="1" type="ORF">LTR78_007218</name>
</gene>
<reference evidence="1" key="1">
    <citation type="submission" date="2023-07" db="EMBL/GenBank/DDBJ databases">
        <title>Black Yeasts Isolated from many extreme environments.</title>
        <authorList>
            <person name="Coleine C."/>
            <person name="Stajich J.E."/>
            <person name="Selbmann L."/>
        </authorList>
    </citation>
    <scope>NUCLEOTIDE SEQUENCE</scope>
    <source>
        <strain evidence="1">CCFEE 5485</strain>
    </source>
</reference>
<sequence length="77" mass="8997">MLFDERFIGANATKESRDAWAEETFPQIKLLWMWMILLHFARLLPLDPVIIHWLSVLLRKVSDTATPVVSVPDYFVP</sequence>
<evidence type="ECO:0000313" key="2">
    <source>
        <dbReference type="Proteomes" id="UP001274830"/>
    </source>
</evidence>
<name>A0AAE0WJI2_9PEZI</name>